<evidence type="ECO:0000313" key="1">
    <source>
        <dbReference type="EMBL" id="SFV91109.1"/>
    </source>
</evidence>
<dbReference type="AlphaFoldDB" id="A0A1W1EB31"/>
<organism evidence="1">
    <name type="scientific">hydrothermal vent metagenome</name>
    <dbReference type="NCBI Taxonomy" id="652676"/>
    <lineage>
        <taxon>unclassified sequences</taxon>
        <taxon>metagenomes</taxon>
        <taxon>ecological metagenomes</taxon>
    </lineage>
</organism>
<gene>
    <name evidence="1" type="ORF">MNB_SV-4-161</name>
</gene>
<dbReference type="EMBL" id="FPIB01000028">
    <property type="protein sequence ID" value="SFV91109.1"/>
    <property type="molecule type" value="Genomic_DNA"/>
</dbReference>
<proteinExistence type="predicted"/>
<sequence>MVDSFAGLRVFGYKKYESIKLDNEELIRLLVSSIKTAKK</sequence>
<reference evidence="1" key="1">
    <citation type="submission" date="2016-10" db="EMBL/GenBank/DDBJ databases">
        <authorList>
            <person name="de Groot N.N."/>
        </authorList>
    </citation>
    <scope>NUCLEOTIDE SEQUENCE</scope>
</reference>
<name>A0A1W1EB31_9ZZZZ</name>
<accession>A0A1W1EB31</accession>
<protein>
    <submittedName>
        <fullName evidence="1">Uncharacterized protein</fullName>
    </submittedName>
</protein>